<proteinExistence type="predicted"/>
<name>A0A7W6ZW55_9HYPH</name>
<gene>
    <name evidence="1" type="ORF">GGE60_003972</name>
</gene>
<dbReference type="AlphaFoldDB" id="A0A7W6ZW55"/>
<comment type="caution">
    <text evidence="1">The sequence shown here is derived from an EMBL/GenBank/DDBJ whole genome shotgun (WGS) entry which is preliminary data.</text>
</comment>
<accession>A0A7W6ZW55</accession>
<evidence type="ECO:0000313" key="2">
    <source>
        <dbReference type="Proteomes" id="UP000543836"/>
    </source>
</evidence>
<organism evidence="1 2">
    <name type="scientific">Rhizobium leucaenae</name>
    <dbReference type="NCBI Taxonomy" id="29450"/>
    <lineage>
        <taxon>Bacteria</taxon>
        <taxon>Pseudomonadati</taxon>
        <taxon>Pseudomonadota</taxon>
        <taxon>Alphaproteobacteria</taxon>
        <taxon>Hyphomicrobiales</taxon>
        <taxon>Rhizobiaceae</taxon>
        <taxon>Rhizobium/Agrobacterium group</taxon>
        <taxon>Rhizobium</taxon>
    </lineage>
</organism>
<reference evidence="1 2" key="1">
    <citation type="submission" date="2020-08" db="EMBL/GenBank/DDBJ databases">
        <title>Genomic Encyclopedia of Type Strains, Phase IV (KMG-V): Genome sequencing to study the core and pangenomes of soil and plant-associated prokaryotes.</title>
        <authorList>
            <person name="Whitman W."/>
        </authorList>
    </citation>
    <scope>NUCLEOTIDE SEQUENCE [LARGE SCALE GENOMIC DNA]</scope>
    <source>
        <strain evidence="1 2">SEMIA 492</strain>
    </source>
</reference>
<dbReference type="RefSeq" id="WP_028753054.1">
    <property type="nucleotide sequence ID" value="NZ_JACIIG010000010.1"/>
</dbReference>
<evidence type="ECO:0000313" key="1">
    <source>
        <dbReference type="EMBL" id="MBB4569844.1"/>
    </source>
</evidence>
<dbReference type="Proteomes" id="UP000543836">
    <property type="component" value="Unassembled WGS sequence"/>
</dbReference>
<keyword evidence="2" id="KW-1185">Reference proteome</keyword>
<dbReference type="EMBL" id="JACIIG010000010">
    <property type="protein sequence ID" value="MBB4569844.1"/>
    <property type="molecule type" value="Genomic_DNA"/>
</dbReference>
<sequence length="97" mass="10545">MSVSTEDYNSVKGLPADLTASVIRDRLVEALDKADHYVRSAPADIVGLLAVDVNGRPAQISSLNESGVQFRKATSERELMPSLPDVPEEWRGIGHVE</sequence>
<protein>
    <submittedName>
        <fullName evidence="1">Uncharacterized protein</fullName>
    </submittedName>
</protein>